<gene>
    <name evidence="1" type="ORF">TRFO_13249</name>
</gene>
<dbReference type="Gene3D" id="1.25.40.10">
    <property type="entry name" value="Tetratricopeptide repeat domain"/>
    <property type="match status" value="1"/>
</dbReference>
<dbReference type="PANTHER" id="PTHR31975:SF1">
    <property type="entry name" value="BUD SITE SELECTION PROTEIN 7-RELATED"/>
    <property type="match status" value="1"/>
</dbReference>
<comment type="caution">
    <text evidence="1">The sequence shown here is derived from an EMBL/GenBank/DDBJ whole genome shotgun (WGS) entry which is preliminary data.</text>
</comment>
<dbReference type="VEuPathDB" id="TrichDB:TRFO_13249"/>
<dbReference type="EMBL" id="MLAK01000112">
    <property type="protein sequence ID" value="OHT16388.1"/>
    <property type="molecule type" value="Genomic_DNA"/>
</dbReference>
<sequence>MKPISGLVEVSNDLPRERQSELGQGVVGLGPPDLVCLFKHHSKKKGIPYYHHVAGYPMGSEHSIIDYFTTLLKARPKKILGKVRFEIHNAQFFCWNSFENRDIHINIKNRALASMKIAFPEDSSETNKSHKISNLKKNKELWNQLRISSILRFWMAPSPVFRAIFNYPYKNYPALRLLSPPELTTTDIEYILDHHSCSHELDAALACFVVSLSNFKKITKYLTLILPKMPRVICHFISFFPSHTKYSIALSNISKDNYIRFPDDILLAFSCVHHAIEVDDLTICETAIPILMNGIWSSPEACCAMAKLAVYRKNASDALFFANAACYTKKFVSGVPQVLSFISPKLESKKAPRMRPKMIETELVASQTSGHYNLIYQTIVLITSIASSIKVRTMLKNKVEKKTDKKAEKKEKAFLSENHISNLEQHCPVSEMNMLDDLYDPGVLISNIEVPFYIKSLPISSTFMQISTTALNDIQLRDNVMRTKRIESSQDARNVAIIALKLRDPDLYEVSMSALKKMKKLRVISELMKMRLLTGPKWCPLPKSTEVSLSKMTMNESNSLVVMRQLSQGITSTLS</sequence>
<organism evidence="1 2">
    <name type="scientific">Tritrichomonas foetus</name>
    <dbReference type="NCBI Taxonomy" id="1144522"/>
    <lineage>
        <taxon>Eukaryota</taxon>
        <taxon>Metamonada</taxon>
        <taxon>Parabasalia</taxon>
        <taxon>Tritrichomonadida</taxon>
        <taxon>Tritrichomonadidae</taxon>
        <taxon>Tritrichomonas</taxon>
    </lineage>
</organism>
<keyword evidence="2" id="KW-1185">Reference proteome</keyword>
<name>A0A1J4L335_9EUKA</name>
<dbReference type="InterPro" id="IPR015374">
    <property type="entry name" value="ChAPs"/>
</dbReference>
<reference evidence="1" key="1">
    <citation type="submission" date="2016-10" db="EMBL/GenBank/DDBJ databases">
        <authorList>
            <person name="Benchimol M."/>
            <person name="Almeida L.G."/>
            <person name="Vasconcelos A.T."/>
            <person name="Perreira-Neves A."/>
            <person name="Rosa I.A."/>
            <person name="Tasca T."/>
            <person name="Bogo M.R."/>
            <person name="de Souza W."/>
        </authorList>
    </citation>
    <scope>NUCLEOTIDE SEQUENCE [LARGE SCALE GENOMIC DNA]</scope>
    <source>
        <strain evidence="1">K</strain>
    </source>
</reference>
<protein>
    <submittedName>
        <fullName evidence="1">Uncharacterized protein</fullName>
    </submittedName>
</protein>
<dbReference type="Proteomes" id="UP000179807">
    <property type="component" value="Unassembled WGS sequence"/>
</dbReference>
<accession>A0A1J4L335</accession>
<evidence type="ECO:0000313" key="1">
    <source>
        <dbReference type="EMBL" id="OHT16388.1"/>
    </source>
</evidence>
<proteinExistence type="predicted"/>
<dbReference type="InterPro" id="IPR011990">
    <property type="entry name" value="TPR-like_helical_dom_sf"/>
</dbReference>
<dbReference type="AlphaFoldDB" id="A0A1J4L335"/>
<dbReference type="GeneID" id="94831827"/>
<dbReference type="OrthoDB" id="10537227at2759"/>
<dbReference type="PANTHER" id="PTHR31975">
    <property type="entry name" value="BUD SITE SELECTION PROTEIN 7-RELATED"/>
    <property type="match status" value="1"/>
</dbReference>
<evidence type="ECO:0000313" key="2">
    <source>
        <dbReference type="Proteomes" id="UP000179807"/>
    </source>
</evidence>
<dbReference type="GO" id="GO:0034044">
    <property type="term" value="C:exomer complex"/>
    <property type="evidence" value="ECO:0007669"/>
    <property type="project" value="UniProtKB-ARBA"/>
</dbReference>
<dbReference type="GO" id="GO:0006893">
    <property type="term" value="P:Golgi to plasma membrane transport"/>
    <property type="evidence" value="ECO:0007669"/>
    <property type="project" value="TreeGrafter"/>
</dbReference>
<dbReference type="RefSeq" id="XP_068369524.1">
    <property type="nucleotide sequence ID" value="XM_068497123.1"/>
</dbReference>